<sequence length="88" mass="10047">MKERDRLTRSCRCRDSPGDQAVEGECDGYKKAIDQPLVKSRVCIEALYLFYLVTLCCEWREKRLVNRWVVAPVTSESLELAGGPLLVI</sequence>
<accession>A0AAN9A0K3</accession>
<dbReference type="Proteomes" id="UP001381693">
    <property type="component" value="Unassembled WGS sequence"/>
</dbReference>
<dbReference type="AlphaFoldDB" id="A0AAN9A0K3"/>
<reference evidence="1 2" key="1">
    <citation type="submission" date="2023-11" db="EMBL/GenBank/DDBJ databases">
        <title>Halocaridina rubra genome assembly.</title>
        <authorList>
            <person name="Smith C."/>
        </authorList>
    </citation>
    <scope>NUCLEOTIDE SEQUENCE [LARGE SCALE GENOMIC DNA]</scope>
    <source>
        <strain evidence="1">EP-1</strain>
        <tissue evidence="1">Whole</tissue>
    </source>
</reference>
<keyword evidence="2" id="KW-1185">Reference proteome</keyword>
<organism evidence="1 2">
    <name type="scientific">Halocaridina rubra</name>
    <name type="common">Hawaiian red shrimp</name>
    <dbReference type="NCBI Taxonomy" id="373956"/>
    <lineage>
        <taxon>Eukaryota</taxon>
        <taxon>Metazoa</taxon>
        <taxon>Ecdysozoa</taxon>
        <taxon>Arthropoda</taxon>
        <taxon>Crustacea</taxon>
        <taxon>Multicrustacea</taxon>
        <taxon>Malacostraca</taxon>
        <taxon>Eumalacostraca</taxon>
        <taxon>Eucarida</taxon>
        <taxon>Decapoda</taxon>
        <taxon>Pleocyemata</taxon>
        <taxon>Caridea</taxon>
        <taxon>Atyoidea</taxon>
        <taxon>Atyidae</taxon>
        <taxon>Halocaridina</taxon>
    </lineage>
</organism>
<proteinExistence type="predicted"/>
<comment type="caution">
    <text evidence="1">The sequence shown here is derived from an EMBL/GenBank/DDBJ whole genome shotgun (WGS) entry which is preliminary data.</text>
</comment>
<name>A0AAN9A0K3_HALRR</name>
<protein>
    <submittedName>
        <fullName evidence="1">Uncharacterized protein</fullName>
    </submittedName>
</protein>
<gene>
    <name evidence="1" type="ORF">SK128_017687</name>
</gene>
<evidence type="ECO:0000313" key="2">
    <source>
        <dbReference type="Proteomes" id="UP001381693"/>
    </source>
</evidence>
<evidence type="ECO:0000313" key="1">
    <source>
        <dbReference type="EMBL" id="KAK7067840.1"/>
    </source>
</evidence>
<dbReference type="EMBL" id="JAXCGZ010017650">
    <property type="protein sequence ID" value="KAK7067840.1"/>
    <property type="molecule type" value="Genomic_DNA"/>
</dbReference>